<evidence type="ECO:0000313" key="1">
    <source>
        <dbReference type="EMBL" id="PFJ30246.1"/>
    </source>
</evidence>
<comment type="caution">
    <text evidence="1">The sequence shown here is derived from an EMBL/GenBank/DDBJ whole genome shotgun (WGS) entry which is preliminary data.</text>
</comment>
<reference evidence="1 2" key="1">
    <citation type="submission" date="2017-09" db="EMBL/GenBank/DDBJ databases">
        <title>Large-scale bioinformatics analysis of Bacillus genomes uncovers conserved roles of natural products in bacterial physiology.</title>
        <authorList>
            <consortium name="Agbiome Team Llc"/>
            <person name="Bleich R.M."/>
            <person name="Grubbs K.J."/>
            <person name="Santa Maria K.C."/>
            <person name="Allen S.E."/>
            <person name="Farag S."/>
            <person name="Shank E.A."/>
            <person name="Bowers A."/>
        </authorList>
    </citation>
    <scope>NUCLEOTIDE SEQUENCE [LARGE SCALE GENOMIC DNA]</scope>
    <source>
        <strain evidence="1 2">AFS085496</strain>
    </source>
</reference>
<organism evidence="1 2">
    <name type="scientific">Bacillus thuringiensis</name>
    <dbReference type="NCBI Taxonomy" id="1428"/>
    <lineage>
        <taxon>Bacteria</taxon>
        <taxon>Bacillati</taxon>
        <taxon>Bacillota</taxon>
        <taxon>Bacilli</taxon>
        <taxon>Bacillales</taxon>
        <taxon>Bacillaceae</taxon>
        <taxon>Bacillus</taxon>
        <taxon>Bacillus cereus group</taxon>
    </lineage>
</organism>
<dbReference type="Proteomes" id="UP000224003">
    <property type="component" value="Unassembled WGS sequence"/>
</dbReference>
<dbReference type="EMBL" id="NUVX01000075">
    <property type="protein sequence ID" value="PFJ30246.1"/>
    <property type="molecule type" value="Genomic_DNA"/>
</dbReference>
<gene>
    <name evidence="1" type="ORF">COJ15_31055</name>
</gene>
<proteinExistence type="predicted"/>
<protein>
    <submittedName>
        <fullName evidence="1">Uncharacterized protein</fullName>
    </submittedName>
</protein>
<sequence length="77" mass="8788">MYITCKVSAYHLITGEKRFTRGSIYLAKINANTLLALDDKGEWSAVSFKTNREGILDNEVFKLHFQVPEEEKNVHAS</sequence>
<name>A0A9X6WHC6_BACTU</name>
<dbReference type="AlphaFoldDB" id="A0A9X6WHC6"/>
<dbReference type="RefSeq" id="WP_098007260.1">
    <property type="nucleotide sequence ID" value="NZ_NUVX01000075.1"/>
</dbReference>
<accession>A0A9X6WHC6</accession>
<evidence type="ECO:0000313" key="2">
    <source>
        <dbReference type="Proteomes" id="UP000224003"/>
    </source>
</evidence>